<comment type="caution">
    <text evidence="1">The sequence shown here is derived from an EMBL/GenBank/DDBJ whole genome shotgun (WGS) entry which is preliminary data.</text>
</comment>
<reference evidence="2" key="1">
    <citation type="journal article" date="2019" name="Int. J. Syst. Evol. Microbiol.">
        <title>The Global Catalogue of Microorganisms (GCM) 10K type strain sequencing project: providing services to taxonomists for standard genome sequencing and annotation.</title>
        <authorList>
            <consortium name="The Broad Institute Genomics Platform"/>
            <consortium name="The Broad Institute Genome Sequencing Center for Infectious Disease"/>
            <person name="Wu L."/>
            <person name="Ma J."/>
        </authorList>
    </citation>
    <scope>NUCLEOTIDE SEQUENCE [LARGE SCALE GENOMIC DNA]</scope>
    <source>
        <strain evidence="2">NBRC 108723</strain>
    </source>
</reference>
<dbReference type="RefSeq" id="WP_284193318.1">
    <property type="nucleotide sequence ID" value="NZ_BSPW01000077.1"/>
</dbReference>
<dbReference type="Pfam" id="PF07191">
    <property type="entry name" value="Zn_ribbon_6"/>
    <property type="match status" value="1"/>
</dbReference>
<keyword evidence="2" id="KW-1185">Reference proteome</keyword>
<dbReference type="InterPro" id="IPR029037">
    <property type="entry name" value="DUF1407/YfgJ-like_sf"/>
</dbReference>
<accession>A0ABQ6F3I1</accession>
<evidence type="ECO:0000313" key="1">
    <source>
        <dbReference type="EMBL" id="GLT19466.1"/>
    </source>
</evidence>
<evidence type="ECO:0008006" key="3">
    <source>
        <dbReference type="Google" id="ProtNLM"/>
    </source>
</evidence>
<sequence length="72" mass="8364">MNRCPDCNLELIWQGQYHCQQCESDFDKVGYCPYCEAQLEKIQACGASNYFCNQCNELKSKSRAKFVLIKRA</sequence>
<protein>
    <recommendedName>
        <fullName evidence="3">DNA ligase</fullName>
    </recommendedName>
</protein>
<dbReference type="SUPFAM" id="SSF161187">
    <property type="entry name" value="YfgJ-like"/>
    <property type="match status" value="1"/>
</dbReference>
<evidence type="ECO:0000313" key="2">
    <source>
        <dbReference type="Proteomes" id="UP001157138"/>
    </source>
</evidence>
<dbReference type="InterPro" id="IPR010807">
    <property type="entry name" value="YfgJ-like"/>
</dbReference>
<name>A0ABQ6F3I1_9VIBR</name>
<dbReference type="EMBL" id="BSPW01000077">
    <property type="protein sequence ID" value="GLT19466.1"/>
    <property type="molecule type" value="Genomic_DNA"/>
</dbReference>
<proteinExistence type="predicted"/>
<gene>
    <name evidence="1" type="ORF">GCM10007938_32480</name>
</gene>
<organism evidence="1 2">
    <name type="scientific">Vibrio zhanjiangensis</name>
    <dbReference type="NCBI Taxonomy" id="1046128"/>
    <lineage>
        <taxon>Bacteria</taxon>
        <taxon>Pseudomonadati</taxon>
        <taxon>Pseudomonadota</taxon>
        <taxon>Gammaproteobacteria</taxon>
        <taxon>Vibrionales</taxon>
        <taxon>Vibrionaceae</taxon>
        <taxon>Vibrio</taxon>
    </lineage>
</organism>
<dbReference type="Proteomes" id="UP001157138">
    <property type="component" value="Unassembled WGS sequence"/>
</dbReference>
<dbReference type="Gene3D" id="2.10.290.10">
    <property type="entry name" value="YfgJ-like"/>
    <property type="match status" value="1"/>
</dbReference>